<dbReference type="InterPro" id="IPR036388">
    <property type="entry name" value="WH-like_DNA-bd_sf"/>
</dbReference>
<proteinExistence type="predicted"/>
<dbReference type="InterPro" id="IPR038461">
    <property type="entry name" value="Schlafen_AlbA_2_dom_sf"/>
</dbReference>
<dbReference type="InterPro" id="IPR007421">
    <property type="entry name" value="Schlafen_AlbA_2_dom"/>
</dbReference>
<dbReference type="InterPro" id="IPR036390">
    <property type="entry name" value="WH_DNA-bd_sf"/>
</dbReference>
<dbReference type="Pfam" id="PF08279">
    <property type="entry name" value="HTH_11"/>
    <property type="match status" value="1"/>
</dbReference>
<dbReference type="Pfam" id="PF13749">
    <property type="entry name" value="HATPase_c_4"/>
    <property type="match status" value="1"/>
</dbReference>
<dbReference type="PANTHER" id="PTHR30595">
    <property type="entry name" value="GLPR-RELATED TRANSCRIPTIONAL REPRESSOR"/>
    <property type="match status" value="1"/>
</dbReference>
<feature type="domain" description="Helix-turn-helix type 11" evidence="2">
    <location>
        <begin position="439"/>
        <end position="471"/>
    </location>
</feature>
<dbReference type="Pfam" id="PF04326">
    <property type="entry name" value="SLFN_AlbA_2"/>
    <property type="match status" value="1"/>
</dbReference>
<accession>A0A9D2PRR1</accession>
<feature type="domain" description="Schlafen AlbA-2" evidence="1">
    <location>
        <begin position="10"/>
        <end position="129"/>
    </location>
</feature>
<name>A0A9D2PRR1_9FIRM</name>
<evidence type="ECO:0000259" key="2">
    <source>
        <dbReference type="Pfam" id="PF08279"/>
    </source>
</evidence>
<evidence type="ECO:0000259" key="1">
    <source>
        <dbReference type="Pfam" id="PF04326"/>
    </source>
</evidence>
<reference evidence="3" key="1">
    <citation type="journal article" date="2021" name="PeerJ">
        <title>Extensive microbial diversity within the chicken gut microbiome revealed by metagenomics and culture.</title>
        <authorList>
            <person name="Gilroy R."/>
            <person name="Ravi A."/>
            <person name="Getino M."/>
            <person name="Pursley I."/>
            <person name="Horton D.L."/>
            <person name="Alikhan N.F."/>
            <person name="Baker D."/>
            <person name="Gharbi K."/>
            <person name="Hall N."/>
            <person name="Watson M."/>
            <person name="Adriaenssens E.M."/>
            <person name="Foster-Nyarko E."/>
            <person name="Jarju S."/>
            <person name="Secka A."/>
            <person name="Antonio M."/>
            <person name="Oren A."/>
            <person name="Chaudhuri R.R."/>
            <person name="La Ragione R."/>
            <person name="Hildebrand F."/>
            <person name="Pallen M.J."/>
        </authorList>
    </citation>
    <scope>NUCLEOTIDE SEQUENCE</scope>
    <source>
        <strain evidence="3">CHK198-12963</strain>
    </source>
</reference>
<dbReference type="Gene3D" id="3.30.950.30">
    <property type="entry name" value="Schlafen, AAA domain"/>
    <property type="match status" value="1"/>
</dbReference>
<organism evidence="3 4">
    <name type="scientific">Candidatus Enterocloster excrementigallinarum</name>
    <dbReference type="NCBI Taxonomy" id="2838558"/>
    <lineage>
        <taxon>Bacteria</taxon>
        <taxon>Bacillati</taxon>
        <taxon>Bacillota</taxon>
        <taxon>Clostridia</taxon>
        <taxon>Lachnospirales</taxon>
        <taxon>Lachnospiraceae</taxon>
        <taxon>Enterocloster</taxon>
    </lineage>
</organism>
<gene>
    <name evidence="3" type="ORF">H9931_04615</name>
</gene>
<protein>
    <submittedName>
        <fullName evidence="3">DNA binding domain-containing protein</fullName>
    </submittedName>
</protein>
<dbReference type="InterPro" id="IPR013196">
    <property type="entry name" value="HTH_11"/>
</dbReference>
<dbReference type="AlphaFoldDB" id="A0A9D2PRR1"/>
<reference evidence="3" key="2">
    <citation type="submission" date="2021-04" db="EMBL/GenBank/DDBJ databases">
        <authorList>
            <person name="Gilroy R."/>
        </authorList>
    </citation>
    <scope>NUCLEOTIDE SEQUENCE</scope>
    <source>
        <strain evidence="3">CHK198-12963</strain>
    </source>
</reference>
<evidence type="ECO:0000313" key="3">
    <source>
        <dbReference type="EMBL" id="HJC65988.1"/>
    </source>
</evidence>
<evidence type="ECO:0000313" key="4">
    <source>
        <dbReference type="Proteomes" id="UP000823863"/>
    </source>
</evidence>
<comment type="caution">
    <text evidence="3">The sequence shown here is derived from an EMBL/GenBank/DDBJ whole genome shotgun (WGS) entry which is preliminary data.</text>
</comment>
<dbReference type="Proteomes" id="UP000823863">
    <property type="component" value="Unassembled WGS sequence"/>
</dbReference>
<dbReference type="SUPFAM" id="SSF46785">
    <property type="entry name" value="Winged helix' DNA-binding domain"/>
    <property type="match status" value="1"/>
</dbReference>
<sequence>MNTEKLLRGESKNIEYKSVLPEQSEKYIKSIIAFANTQGGKILIGVDDKTHTIVGVDEESLFQTMDRIANAVSDSCYPQIVPDICPQTLDGKTIIVITVAPGANRPYYLKSKGKETGTYIRVCGTSRPAGPEKIKELEMEGARISWDELVCIDYPVEESAIKQLCEDIAAFRKKAGLPKREISKVQLINWKLLKNIDGNLLASNAFALLTSEHFPFSKTQCAVFKGVNRGIFLDKREYSGPIYRQIEEAVSFVLRNIRLGAVVKGLLRREAYELPVEAIREMIINAHCHRVLTDESCVQVAIYDDRLEVTSPGGLYNGLTYEEMMNGHTKLRNKAIANILNQMGFVESWGTGIQKIKEAAVAYGLPKPEFQVYDGMVRINLYRKPVSPEIQLAVRESSEKFGESSEKVRRSSEKFGESSEKFGEVLEPDTKEIILNHMRLNPNISAKEIAQELDITPRAVEKNIKILREEGRLARHGSARNGYWEVVEK</sequence>
<dbReference type="Gene3D" id="1.10.10.10">
    <property type="entry name" value="Winged helix-like DNA-binding domain superfamily/Winged helix DNA-binding domain"/>
    <property type="match status" value="1"/>
</dbReference>
<dbReference type="EMBL" id="DWWB01000021">
    <property type="protein sequence ID" value="HJC65988.1"/>
    <property type="molecule type" value="Genomic_DNA"/>
</dbReference>
<dbReference type="PANTHER" id="PTHR30595:SF6">
    <property type="entry name" value="SCHLAFEN ALBA-2 DOMAIN-CONTAINING PROTEIN"/>
    <property type="match status" value="1"/>
</dbReference>
<dbReference type="InterPro" id="IPR038475">
    <property type="entry name" value="RecG_C_sf"/>
</dbReference>
<dbReference type="Gene3D" id="3.30.565.60">
    <property type="match status" value="1"/>
</dbReference>